<feature type="compositionally biased region" description="Basic and acidic residues" evidence="1">
    <location>
        <begin position="53"/>
        <end position="66"/>
    </location>
</feature>
<feature type="region of interest" description="Disordered" evidence="1">
    <location>
        <begin position="53"/>
        <end position="89"/>
    </location>
</feature>
<proteinExistence type="predicted"/>
<organism evidence="2 3">
    <name type="scientific">Oryza sativa subsp. japonica</name>
    <name type="common">Rice</name>
    <dbReference type="NCBI Taxonomy" id="39947"/>
    <lineage>
        <taxon>Eukaryota</taxon>
        <taxon>Viridiplantae</taxon>
        <taxon>Streptophyta</taxon>
        <taxon>Embryophyta</taxon>
        <taxon>Tracheophyta</taxon>
        <taxon>Spermatophyta</taxon>
        <taxon>Magnoliopsida</taxon>
        <taxon>Liliopsida</taxon>
        <taxon>Poales</taxon>
        <taxon>Poaceae</taxon>
        <taxon>BOP clade</taxon>
        <taxon>Oryzoideae</taxon>
        <taxon>Oryzeae</taxon>
        <taxon>Oryzinae</taxon>
        <taxon>Oryza</taxon>
        <taxon>Oryza sativa</taxon>
    </lineage>
</organism>
<dbReference type="AlphaFoldDB" id="A0A0P0WBA8"/>
<reference evidence="2 3" key="2">
    <citation type="journal article" date="2013" name="Plant Cell Physiol.">
        <title>Rice Annotation Project Database (RAP-DB): an integrative and interactive database for rice genomics.</title>
        <authorList>
            <person name="Sakai H."/>
            <person name="Lee S.S."/>
            <person name="Tanaka T."/>
            <person name="Numa H."/>
            <person name="Kim J."/>
            <person name="Kawahara Y."/>
            <person name="Wakimoto H."/>
            <person name="Yang C.C."/>
            <person name="Iwamoto M."/>
            <person name="Abe T."/>
            <person name="Yamada Y."/>
            <person name="Muto A."/>
            <person name="Inokuchi H."/>
            <person name="Ikemura T."/>
            <person name="Matsumoto T."/>
            <person name="Sasaki T."/>
            <person name="Itoh T."/>
        </authorList>
    </citation>
    <scope>NUCLEOTIDE SEQUENCE [LARGE SCALE GENOMIC DNA]</scope>
    <source>
        <strain evidence="3">cv. Nipponbare</strain>
    </source>
</reference>
<keyword evidence="3" id="KW-1185">Reference proteome</keyword>
<dbReference type="EMBL" id="AP014960">
    <property type="protein sequence ID" value="BAS89642.1"/>
    <property type="molecule type" value="Genomic_DNA"/>
</dbReference>
<protein>
    <submittedName>
        <fullName evidence="2">Os04g0470851 protein</fullName>
    </submittedName>
</protein>
<dbReference type="PaxDb" id="39947-A0A0P0WBA8"/>
<reference evidence="3" key="1">
    <citation type="journal article" date="2005" name="Nature">
        <title>The map-based sequence of the rice genome.</title>
        <authorList>
            <consortium name="International rice genome sequencing project (IRGSP)"/>
            <person name="Matsumoto T."/>
            <person name="Wu J."/>
            <person name="Kanamori H."/>
            <person name="Katayose Y."/>
            <person name="Fujisawa M."/>
            <person name="Namiki N."/>
            <person name="Mizuno H."/>
            <person name="Yamamoto K."/>
            <person name="Antonio B.A."/>
            <person name="Baba T."/>
            <person name="Sakata K."/>
            <person name="Nagamura Y."/>
            <person name="Aoki H."/>
            <person name="Arikawa K."/>
            <person name="Arita K."/>
            <person name="Bito T."/>
            <person name="Chiden Y."/>
            <person name="Fujitsuka N."/>
            <person name="Fukunaka R."/>
            <person name="Hamada M."/>
            <person name="Harada C."/>
            <person name="Hayashi A."/>
            <person name="Hijishita S."/>
            <person name="Honda M."/>
            <person name="Hosokawa S."/>
            <person name="Ichikawa Y."/>
            <person name="Idonuma A."/>
            <person name="Iijima M."/>
            <person name="Ikeda M."/>
            <person name="Ikeno M."/>
            <person name="Ito K."/>
            <person name="Ito S."/>
            <person name="Ito T."/>
            <person name="Ito Y."/>
            <person name="Ito Y."/>
            <person name="Iwabuchi A."/>
            <person name="Kamiya K."/>
            <person name="Karasawa W."/>
            <person name="Kurita K."/>
            <person name="Katagiri S."/>
            <person name="Kikuta A."/>
            <person name="Kobayashi H."/>
            <person name="Kobayashi N."/>
            <person name="Machita K."/>
            <person name="Maehara T."/>
            <person name="Masukawa M."/>
            <person name="Mizubayashi T."/>
            <person name="Mukai Y."/>
            <person name="Nagasaki H."/>
            <person name="Nagata Y."/>
            <person name="Naito S."/>
            <person name="Nakashima M."/>
            <person name="Nakama Y."/>
            <person name="Nakamichi Y."/>
            <person name="Nakamura M."/>
            <person name="Meguro A."/>
            <person name="Negishi M."/>
            <person name="Ohta I."/>
            <person name="Ohta T."/>
            <person name="Okamoto M."/>
            <person name="Ono N."/>
            <person name="Saji S."/>
            <person name="Sakaguchi M."/>
            <person name="Sakai K."/>
            <person name="Shibata M."/>
            <person name="Shimokawa T."/>
            <person name="Song J."/>
            <person name="Takazaki Y."/>
            <person name="Terasawa K."/>
            <person name="Tsugane M."/>
            <person name="Tsuji K."/>
            <person name="Ueda S."/>
            <person name="Waki K."/>
            <person name="Yamagata H."/>
            <person name="Yamamoto M."/>
            <person name="Yamamoto S."/>
            <person name="Yamane H."/>
            <person name="Yoshiki S."/>
            <person name="Yoshihara R."/>
            <person name="Yukawa K."/>
            <person name="Zhong H."/>
            <person name="Yano M."/>
            <person name="Yuan Q."/>
            <person name="Ouyang S."/>
            <person name="Liu J."/>
            <person name="Jones K.M."/>
            <person name="Gansberger K."/>
            <person name="Moffat K."/>
            <person name="Hill J."/>
            <person name="Bera J."/>
            <person name="Fadrosh D."/>
            <person name="Jin S."/>
            <person name="Johri S."/>
            <person name="Kim M."/>
            <person name="Overton L."/>
            <person name="Reardon M."/>
            <person name="Tsitrin T."/>
            <person name="Vuong H."/>
            <person name="Weaver B."/>
            <person name="Ciecko A."/>
            <person name="Tallon L."/>
            <person name="Jackson J."/>
            <person name="Pai G."/>
            <person name="Aken S.V."/>
            <person name="Utterback T."/>
            <person name="Reidmuller S."/>
            <person name="Feldblyum T."/>
            <person name="Hsiao J."/>
            <person name="Zismann V."/>
            <person name="Iobst S."/>
            <person name="de Vazeille A.R."/>
            <person name="Buell C.R."/>
            <person name="Ying K."/>
            <person name="Li Y."/>
            <person name="Lu T."/>
            <person name="Huang Y."/>
            <person name="Zhao Q."/>
            <person name="Feng Q."/>
            <person name="Zhang L."/>
            <person name="Zhu J."/>
            <person name="Weng Q."/>
            <person name="Mu J."/>
            <person name="Lu Y."/>
            <person name="Fan D."/>
            <person name="Liu Y."/>
            <person name="Guan J."/>
            <person name="Zhang Y."/>
            <person name="Yu S."/>
            <person name="Liu X."/>
            <person name="Zhang Y."/>
            <person name="Hong G."/>
            <person name="Han B."/>
            <person name="Choisne N."/>
            <person name="Demange N."/>
            <person name="Orjeda G."/>
            <person name="Samain S."/>
            <person name="Cattolico L."/>
            <person name="Pelletier E."/>
            <person name="Couloux A."/>
            <person name="Segurens B."/>
            <person name="Wincker P."/>
            <person name="D'Hont A."/>
            <person name="Scarpelli C."/>
            <person name="Weissenbach J."/>
            <person name="Salanoubat M."/>
            <person name="Quetier F."/>
            <person name="Yu Y."/>
            <person name="Kim H.R."/>
            <person name="Rambo T."/>
            <person name="Currie J."/>
            <person name="Collura K."/>
            <person name="Luo M."/>
            <person name="Yang T."/>
            <person name="Ammiraju J.S.S."/>
            <person name="Engler F."/>
            <person name="Soderlund C."/>
            <person name="Wing R.A."/>
            <person name="Palmer L.E."/>
            <person name="de la Bastide M."/>
            <person name="Spiegel L."/>
            <person name="Nascimento L."/>
            <person name="Zutavern T."/>
            <person name="O'Shaughnessy A."/>
            <person name="Dike S."/>
            <person name="Dedhia N."/>
            <person name="Preston R."/>
            <person name="Balija V."/>
            <person name="McCombie W.R."/>
            <person name="Chow T."/>
            <person name="Chen H."/>
            <person name="Chung M."/>
            <person name="Chen C."/>
            <person name="Shaw J."/>
            <person name="Wu H."/>
            <person name="Hsiao K."/>
            <person name="Chao Y."/>
            <person name="Chu M."/>
            <person name="Cheng C."/>
            <person name="Hour A."/>
            <person name="Lee P."/>
            <person name="Lin S."/>
            <person name="Lin Y."/>
            <person name="Liou J."/>
            <person name="Liu S."/>
            <person name="Hsing Y."/>
            <person name="Raghuvanshi S."/>
            <person name="Mohanty A."/>
            <person name="Bharti A.K."/>
            <person name="Gaur A."/>
            <person name="Gupta V."/>
            <person name="Kumar D."/>
            <person name="Ravi V."/>
            <person name="Vij S."/>
            <person name="Kapur A."/>
            <person name="Khurana P."/>
            <person name="Khurana P."/>
            <person name="Khurana J.P."/>
            <person name="Tyagi A.K."/>
            <person name="Gaikwad K."/>
            <person name="Singh A."/>
            <person name="Dalal V."/>
            <person name="Srivastava S."/>
            <person name="Dixit A."/>
            <person name="Pal A.K."/>
            <person name="Ghazi I.A."/>
            <person name="Yadav M."/>
            <person name="Pandit A."/>
            <person name="Bhargava A."/>
            <person name="Sureshbabu K."/>
            <person name="Batra K."/>
            <person name="Sharma T.R."/>
            <person name="Mohapatra T."/>
            <person name="Singh N.K."/>
            <person name="Messing J."/>
            <person name="Nelson A.B."/>
            <person name="Fuks G."/>
            <person name="Kavchok S."/>
            <person name="Keizer G."/>
            <person name="Linton E."/>
            <person name="Llaca V."/>
            <person name="Song R."/>
            <person name="Tanyolac B."/>
            <person name="Young S."/>
            <person name="Ho-Il K."/>
            <person name="Hahn J.H."/>
            <person name="Sangsakoo G."/>
            <person name="Vanavichit A."/>
            <person name="de Mattos Luiz.A.T."/>
            <person name="Zimmer P.D."/>
            <person name="Malone G."/>
            <person name="Dellagostin O."/>
            <person name="de Oliveira A.C."/>
            <person name="Bevan M."/>
            <person name="Bancroft I."/>
            <person name="Minx P."/>
            <person name="Cordum H."/>
            <person name="Wilson R."/>
            <person name="Cheng Z."/>
            <person name="Jin W."/>
            <person name="Jiang J."/>
            <person name="Leong S.A."/>
            <person name="Iwama H."/>
            <person name="Gojobori T."/>
            <person name="Itoh T."/>
            <person name="Niimura Y."/>
            <person name="Fujii Y."/>
            <person name="Habara T."/>
            <person name="Sakai H."/>
            <person name="Sato Y."/>
            <person name="Wilson G."/>
            <person name="Kumar K."/>
            <person name="McCouch S."/>
            <person name="Juretic N."/>
            <person name="Hoen D."/>
            <person name="Wright S."/>
            <person name="Bruskiewich R."/>
            <person name="Bureau T."/>
            <person name="Miyao A."/>
            <person name="Hirochika H."/>
            <person name="Nishikawa T."/>
            <person name="Kadowaki K."/>
            <person name="Sugiura M."/>
            <person name="Burr B."/>
            <person name="Sasaki T."/>
        </authorList>
    </citation>
    <scope>NUCLEOTIDE SEQUENCE [LARGE SCALE GENOMIC DNA]</scope>
    <source>
        <strain evidence="3">cv. Nipponbare</strain>
    </source>
</reference>
<accession>A0A0P0WBA8</accession>
<reference evidence="2 3" key="3">
    <citation type="journal article" date="2013" name="Rice">
        <title>Improvement of the Oryza sativa Nipponbare reference genome using next generation sequence and optical map data.</title>
        <authorList>
            <person name="Kawahara Y."/>
            <person name="de la Bastide M."/>
            <person name="Hamilton J.P."/>
            <person name="Kanamori H."/>
            <person name="McCombie W.R."/>
            <person name="Ouyang S."/>
            <person name="Schwartz D.C."/>
            <person name="Tanaka T."/>
            <person name="Wu J."/>
            <person name="Zhou S."/>
            <person name="Childs K.L."/>
            <person name="Davidson R.M."/>
            <person name="Lin H."/>
            <person name="Quesada-Ocampo L."/>
            <person name="Vaillancourt B."/>
            <person name="Sakai H."/>
            <person name="Lee S.S."/>
            <person name="Kim J."/>
            <person name="Numa H."/>
            <person name="Itoh T."/>
            <person name="Buell C.R."/>
            <person name="Matsumoto T."/>
        </authorList>
    </citation>
    <scope>NUCLEOTIDE SEQUENCE [LARGE SCALE GENOMIC DNA]</scope>
    <source>
        <strain evidence="3">cv. Nipponbare</strain>
    </source>
</reference>
<evidence type="ECO:0000313" key="2">
    <source>
        <dbReference type="EMBL" id="BAS89642.1"/>
    </source>
</evidence>
<name>A0A0P0WBA8_ORYSJ</name>
<dbReference type="Proteomes" id="UP000059680">
    <property type="component" value="Chromosome 4"/>
</dbReference>
<evidence type="ECO:0000313" key="3">
    <source>
        <dbReference type="Proteomes" id="UP000059680"/>
    </source>
</evidence>
<sequence length="89" mass="9798">MTGGKELGGDGCGSVRHPSPFSLLASFLPPRAPWLAGKHAREREERWPAAIREKGGGRRACARERWPAATKSTKAPVEARRRLASFPHR</sequence>
<gene>
    <name evidence="2" type="ordered locus">Os04g0470851</name>
    <name evidence="2" type="ORF">OSNPB_040470851</name>
</gene>
<evidence type="ECO:0000256" key="1">
    <source>
        <dbReference type="SAM" id="MobiDB-lite"/>
    </source>
</evidence>
<dbReference type="InParanoid" id="A0A0P0WBA8"/>